<evidence type="ECO:0000313" key="1">
    <source>
        <dbReference type="EMBL" id="RNA01279.1"/>
    </source>
</evidence>
<proteinExistence type="predicted"/>
<name>A0A3M7PQU9_BRAPC</name>
<gene>
    <name evidence="1" type="ORF">BpHYR1_023827</name>
</gene>
<evidence type="ECO:0000313" key="2">
    <source>
        <dbReference type="Proteomes" id="UP000276133"/>
    </source>
</evidence>
<sequence>MKRKKKNIMILEKLTSNFYLNKLRNFMKRKSFTKIGENQHTPFKSIENKTELICPYFADFHSRRILGFFRMAYAFSIKFSTPWYIVMFNINLPSFPKPIYNFKKDFNLIFDDELSSFELSVRKQNWSK</sequence>
<protein>
    <submittedName>
        <fullName evidence="1">Uncharacterized protein</fullName>
    </submittedName>
</protein>
<reference evidence="1 2" key="1">
    <citation type="journal article" date="2018" name="Sci. Rep.">
        <title>Genomic signatures of local adaptation to the degree of environmental predictability in rotifers.</title>
        <authorList>
            <person name="Franch-Gras L."/>
            <person name="Hahn C."/>
            <person name="Garcia-Roger E.M."/>
            <person name="Carmona M.J."/>
            <person name="Serra M."/>
            <person name="Gomez A."/>
        </authorList>
    </citation>
    <scope>NUCLEOTIDE SEQUENCE [LARGE SCALE GENOMIC DNA]</scope>
    <source>
        <strain evidence="1">HYR1</strain>
    </source>
</reference>
<dbReference type="EMBL" id="REGN01009388">
    <property type="protein sequence ID" value="RNA01279.1"/>
    <property type="molecule type" value="Genomic_DNA"/>
</dbReference>
<accession>A0A3M7PQU9</accession>
<comment type="caution">
    <text evidence="1">The sequence shown here is derived from an EMBL/GenBank/DDBJ whole genome shotgun (WGS) entry which is preliminary data.</text>
</comment>
<dbReference type="AlphaFoldDB" id="A0A3M7PQU9"/>
<keyword evidence="2" id="KW-1185">Reference proteome</keyword>
<organism evidence="1 2">
    <name type="scientific">Brachionus plicatilis</name>
    <name type="common">Marine rotifer</name>
    <name type="synonym">Brachionus muelleri</name>
    <dbReference type="NCBI Taxonomy" id="10195"/>
    <lineage>
        <taxon>Eukaryota</taxon>
        <taxon>Metazoa</taxon>
        <taxon>Spiralia</taxon>
        <taxon>Gnathifera</taxon>
        <taxon>Rotifera</taxon>
        <taxon>Eurotatoria</taxon>
        <taxon>Monogononta</taxon>
        <taxon>Pseudotrocha</taxon>
        <taxon>Ploima</taxon>
        <taxon>Brachionidae</taxon>
        <taxon>Brachionus</taxon>
    </lineage>
</organism>
<dbReference type="Proteomes" id="UP000276133">
    <property type="component" value="Unassembled WGS sequence"/>
</dbReference>